<feature type="chain" id="PRO_5022811153" evidence="2">
    <location>
        <begin position="28"/>
        <end position="270"/>
    </location>
</feature>
<evidence type="ECO:0000313" key="3">
    <source>
        <dbReference type="EMBL" id="TWT49504.1"/>
    </source>
</evidence>
<feature type="compositionally biased region" description="Pro residues" evidence="1">
    <location>
        <begin position="29"/>
        <end position="44"/>
    </location>
</feature>
<name>A0A5C5WFG9_9BACT</name>
<feature type="region of interest" description="Disordered" evidence="1">
    <location>
        <begin position="29"/>
        <end position="75"/>
    </location>
</feature>
<organism evidence="3 4">
    <name type="scientific">Rubripirellula amarantea</name>
    <dbReference type="NCBI Taxonomy" id="2527999"/>
    <lineage>
        <taxon>Bacteria</taxon>
        <taxon>Pseudomonadati</taxon>
        <taxon>Planctomycetota</taxon>
        <taxon>Planctomycetia</taxon>
        <taxon>Pirellulales</taxon>
        <taxon>Pirellulaceae</taxon>
        <taxon>Rubripirellula</taxon>
    </lineage>
</organism>
<sequence length="270" mass="29010" precursor="true">MMVMRAFCLPVFAAAMVAFGNSGSAIADPPSPIPPGAPQAPPASDPFGNNPPRLGNGADPLAPQADPFQQPSARNRVKQTPLLTTEEAVQNSIAKSVNTQIVEQRIRAALDDETTHSFIEQPLSDAIAILSRAHKIPMVIDNRALDEIGISSEDTVTLSLEKVSLRSFLRLLLRDLALTYVINDETLQITTLEAAENDMPIRLHRLDSALAADKEAVVKAIQLIDPNTWDVVGGPSSVVVVGDTLVVAAKETTHEKVNKLLEELTNTSTE</sequence>
<dbReference type="EMBL" id="SJPI01000003">
    <property type="protein sequence ID" value="TWT49504.1"/>
    <property type="molecule type" value="Genomic_DNA"/>
</dbReference>
<evidence type="ECO:0000256" key="1">
    <source>
        <dbReference type="SAM" id="MobiDB-lite"/>
    </source>
</evidence>
<comment type="caution">
    <text evidence="3">The sequence shown here is derived from an EMBL/GenBank/DDBJ whole genome shotgun (WGS) entry which is preliminary data.</text>
</comment>
<dbReference type="RefSeq" id="WP_146517002.1">
    <property type="nucleotide sequence ID" value="NZ_SJPI01000003.1"/>
</dbReference>
<accession>A0A5C5WFG9</accession>
<gene>
    <name evidence="3" type="ORF">Pla22_47010</name>
</gene>
<feature type="signal peptide" evidence="2">
    <location>
        <begin position="1"/>
        <end position="27"/>
    </location>
</feature>
<protein>
    <submittedName>
        <fullName evidence="3">Uncharacterized protein</fullName>
    </submittedName>
</protein>
<reference evidence="3 4" key="1">
    <citation type="submission" date="2019-02" db="EMBL/GenBank/DDBJ databases">
        <title>Deep-cultivation of Planctomycetes and their phenomic and genomic characterization uncovers novel biology.</title>
        <authorList>
            <person name="Wiegand S."/>
            <person name="Jogler M."/>
            <person name="Boedeker C."/>
            <person name="Pinto D."/>
            <person name="Vollmers J."/>
            <person name="Rivas-Marin E."/>
            <person name="Kohn T."/>
            <person name="Peeters S.H."/>
            <person name="Heuer A."/>
            <person name="Rast P."/>
            <person name="Oberbeckmann S."/>
            <person name="Bunk B."/>
            <person name="Jeske O."/>
            <person name="Meyerdierks A."/>
            <person name="Storesund J.E."/>
            <person name="Kallscheuer N."/>
            <person name="Luecker S."/>
            <person name="Lage O.M."/>
            <person name="Pohl T."/>
            <person name="Merkel B.J."/>
            <person name="Hornburger P."/>
            <person name="Mueller R.-W."/>
            <person name="Bruemmer F."/>
            <person name="Labrenz M."/>
            <person name="Spormann A.M."/>
            <person name="Op Den Camp H."/>
            <person name="Overmann J."/>
            <person name="Amann R."/>
            <person name="Jetten M.S.M."/>
            <person name="Mascher T."/>
            <person name="Medema M.H."/>
            <person name="Devos D.P."/>
            <person name="Kaster A.-K."/>
            <person name="Ovreas L."/>
            <person name="Rohde M."/>
            <person name="Galperin M.Y."/>
            <person name="Jogler C."/>
        </authorList>
    </citation>
    <scope>NUCLEOTIDE SEQUENCE [LARGE SCALE GENOMIC DNA]</scope>
    <source>
        <strain evidence="3 4">Pla22</strain>
    </source>
</reference>
<proteinExistence type="predicted"/>
<evidence type="ECO:0000256" key="2">
    <source>
        <dbReference type="SAM" id="SignalP"/>
    </source>
</evidence>
<dbReference type="AlphaFoldDB" id="A0A5C5WFG9"/>
<evidence type="ECO:0000313" key="4">
    <source>
        <dbReference type="Proteomes" id="UP000316598"/>
    </source>
</evidence>
<keyword evidence="4" id="KW-1185">Reference proteome</keyword>
<keyword evidence="2" id="KW-0732">Signal</keyword>
<dbReference type="Proteomes" id="UP000316598">
    <property type="component" value="Unassembled WGS sequence"/>
</dbReference>
<dbReference type="OrthoDB" id="291047at2"/>